<evidence type="ECO:0000256" key="8">
    <source>
        <dbReference type="ARBA" id="ARBA00022694"/>
    </source>
</evidence>
<dbReference type="Pfam" id="PF01170">
    <property type="entry name" value="UPF0020"/>
    <property type="match status" value="1"/>
</dbReference>
<evidence type="ECO:0000256" key="12">
    <source>
        <dbReference type="ARBA" id="ARBA00061338"/>
    </source>
</evidence>
<evidence type="ECO:0000256" key="15">
    <source>
        <dbReference type="PROSITE-ProRule" id="PRU00529"/>
    </source>
</evidence>
<dbReference type="RefSeq" id="WP_112093968.1">
    <property type="nucleotide sequence ID" value="NZ_QLOE01000005.1"/>
</dbReference>
<comment type="subunit">
    <text evidence="2">Monomer.</text>
</comment>
<dbReference type="SMART" id="SM00981">
    <property type="entry name" value="THUMP"/>
    <property type="match status" value="1"/>
</dbReference>
<evidence type="ECO:0000313" key="17">
    <source>
        <dbReference type="EMBL" id="RAO78990.1"/>
    </source>
</evidence>
<dbReference type="PANTHER" id="PTHR14911">
    <property type="entry name" value="THUMP DOMAIN-CONTAINING"/>
    <property type="match status" value="1"/>
</dbReference>
<proteinExistence type="inferred from homology"/>
<dbReference type="CDD" id="cd02440">
    <property type="entry name" value="AdoMet_MTases"/>
    <property type="match status" value="1"/>
</dbReference>
<organism evidence="17 18">
    <name type="scientific">Methanothermobacter tenebrarum</name>
    <dbReference type="NCBI Taxonomy" id="680118"/>
    <lineage>
        <taxon>Archaea</taxon>
        <taxon>Methanobacteriati</taxon>
        <taxon>Methanobacteriota</taxon>
        <taxon>Methanomada group</taxon>
        <taxon>Methanobacteria</taxon>
        <taxon>Methanobacteriales</taxon>
        <taxon>Methanobacteriaceae</taxon>
        <taxon>Methanothermobacter</taxon>
    </lineage>
</organism>
<evidence type="ECO:0000256" key="7">
    <source>
        <dbReference type="ARBA" id="ARBA00022691"/>
    </source>
</evidence>
<dbReference type="PROSITE" id="PS01261">
    <property type="entry name" value="UPF0020"/>
    <property type="match status" value="1"/>
</dbReference>
<gene>
    <name evidence="17" type="ORF">DPC56_04950</name>
</gene>
<dbReference type="InterPro" id="IPR000241">
    <property type="entry name" value="RlmKL-like_Mtase"/>
</dbReference>
<reference evidence="17 18" key="1">
    <citation type="submission" date="2018-06" db="EMBL/GenBank/DDBJ databases">
        <title>Draft genome sequence of hyperthermophilic methanogen Methanothermobacter tenebrarum sp. MCM-B 1447.</title>
        <authorList>
            <person name="Pore S.D."/>
            <person name="Dagar S."/>
            <person name="Dhakephalkar P.K."/>
        </authorList>
    </citation>
    <scope>NUCLEOTIDE SEQUENCE [LARGE SCALE GENOMIC DNA]</scope>
    <source>
        <strain evidence="17 18">MCM B 1447</strain>
    </source>
</reference>
<comment type="subcellular location">
    <subcellularLocation>
        <location evidence="1">Cytoplasm</location>
    </subcellularLocation>
</comment>
<evidence type="ECO:0000256" key="2">
    <source>
        <dbReference type="ARBA" id="ARBA00011245"/>
    </source>
</evidence>
<keyword evidence="5 17" id="KW-0489">Methyltransferase</keyword>
<evidence type="ECO:0000256" key="4">
    <source>
        <dbReference type="ARBA" id="ARBA00022555"/>
    </source>
</evidence>
<dbReference type="GO" id="GO:0160102">
    <property type="term" value="F:tRNA (guanine(10)-N2)-methyltransferase activity"/>
    <property type="evidence" value="ECO:0007669"/>
    <property type="project" value="InterPro"/>
</dbReference>
<dbReference type="InterPro" id="IPR002052">
    <property type="entry name" value="DNA_methylase_N6_adenine_CS"/>
</dbReference>
<dbReference type="GO" id="GO:0000049">
    <property type="term" value="F:tRNA binding"/>
    <property type="evidence" value="ECO:0007669"/>
    <property type="project" value="UniProtKB-KW"/>
</dbReference>
<keyword evidence="18" id="KW-1185">Reference proteome</keyword>
<comment type="function">
    <text evidence="11">Catalyzes the adenosylmethionine-dependent methylation of the exocyclic amino group (N(2)) of guanosine at position 10 of various tRNAs. Acts via a two-step process that leads to the formation of either N(2)-monomethyl (m(2)G) or N(2)-dimethylguanosine (m(2)(2)G).</text>
</comment>
<evidence type="ECO:0000259" key="16">
    <source>
        <dbReference type="PROSITE" id="PS51165"/>
    </source>
</evidence>
<dbReference type="InterPro" id="IPR004114">
    <property type="entry name" value="THUMP_dom"/>
</dbReference>
<dbReference type="InterPro" id="IPR005885">
    <property type="entry name" value="TrmG10"/>
</dbReference>
<evidence type="ECO:0000256" key="3">
    <source>
        <dbReference type="ARBA" id="ARBA00022490"/>
    </source>
</evidence>
<dbReference type="AlphaFoldDB" id="A0A328PBD9"/>
<evidence type="ECO:0000256" key="11">
    <source>
        <dbReference type="ARBA" id="ARBA00054380"/>
    </source>
</evidence>
<evidence type="ECO:0000256" key="10">
    <source>
        <dbReference type="ARBA" id="ARBA00051883"/>
    </source>
</evidence>
<dbReference type="Proteomes" id="UP000249782">
    <property type="component" value="Unassembled WGS sequence"/>
</dbReference>
<dbReference type="EC" id="2.1.1.213" evidence="13"/>
<keyword evidence="7" id="KW-0949">S-adenosyl-L-methionine</keyword>
<dbReference type="InterPro" id="IPR053943">
    <property type="entry name" value="RlmKL-like_Mtase_CS"/>
</dbReference>
<dbReference type="PIRSF" id="PIRSF017259">
    <property type="entry name" value="tRNA_mtfrase_TRM11"/>
    <property type="match status" value="1"/>
</dbReference>
<evidence type="ECO:0000256" key="14">
    <source>
        <dbReference type="ARBA" id="ARBA00082665"/>
    </source>
</evidence>
<dbReference type="Gene3D" id="3.40.50.150">
    <property type="entry name" value="Vaccinia Virus protein VP39"/>
    <property type="match status" value="1"/>
</dbReference>
<comment type="caution">
    <text evidence="17">The sequence shown here is derived from an EMBL/GenBank/DDBJ whole genome shotgun (WGS) entry which is preliminary data.</text>
</comment>
<dbReference type="EMBL" id="QLOE01000005">
    <property type="protein sequence ID" value="RAO78990.1"/>
    <property type="molecule type" value="Genomic_DNA"/>
</dbReference>
<keyword evidence="8" id="KW-0819">tRNA processing</keyword>
<dbReference type="GO" id="GO:0160101">
    <property type="term" value="F:tRNA (guanine(10)-N2)-dimethyltransferase activity"/>
    <property type="evidence" value="ECO:0007669"/>
    <property type="project" value="UniProtKB-EC"/>
</dbReference>
<dbReference type="SUPFAM" id="SSF53335">
    <property type="entry name" value="S-adenosyl-L-methionine-dependent methyltransferases"/>
    <property type="match status" value="1"/>
</dbReference>
<evidence type="ECO:0000256" key="9">
    <source>
        <dbReference type="ARBA" id="ARBA00022884"/>
    </source>
</evidence>
<dbReference type="PROSITE" id="PS51165">
    <property type="entry name" value="THUMP"/>
    <property type="match status" value="1"/>
</dbReference>
<comment type="catalytic activity">
    <reaction evidence="10">
        <text>guanosine(10) in tRNA + 2 S-adenosyl-L-methionine = N(2)-dimethylguanosine(10) in tRNA + 2 S-adenosyl-L-homocysteine + 2 H(+)</text>
        <dbReference type="Rhea" id="RHEA:43124"/>
        <dbReference type="Rhea" id="RHEA-COMP:10355"/>
        <dbReference type="Rhea" id="RHEA-COMP:10358"/>
        <dbReference type="ChEBI" id="CHEBI:15378"/>
        <dbReference type="ChEBI" id="CHEBI:57856"/>
        <dbReference type="ChEBI" id="CHEBI:59789"/>
        <dbReference type="ChEBI" id="CHEBI:74269"/>
        <dbReference type="ChEBI" id="CHEBI:74513"/>
        <dbReference type="EC" id="2.1.1.213"/>
    </reaction>
</comment>
<evidence type="ECO:0000256" key="5">
    <source>
        <dbReference type="ARBA" id="ARBA00022603"/>
    </source>
</evidence>
<comment type="similarity">
    <text evidence="12">Belongs to the methyltransferase superfamily. Trm-G10 family.</text>
</comment>
<name>A0A328PBD9_9EURY</name>
<accession>A0A328PBD9</accession>
<sequence length="344" mass="39505">MEIALILSGEHKTLPPSEVKSLLEAENTKYKIKYHRDKLMILEIQTDKIPNLSRLAYTHEISQVISKTTPRKFEEKIRSIPWEKIIEDNFAVRAKKIEKTTTDSPIIEKRTGTIIKKSHPHLQVNLESPKTLIRLMIEKDKIFITKRLYKIDKKHFNVAKPHKRPFFYPGSMSPKLARCMVNLSGVRKGERLLDPFCGTGGILIEAGIVGAKIIGADIDPKMIKGTEKNLKYYGIRDYELIMADARSLKLEKPVKAIVTDPPYGISASTRGEKQEKLYKEFLKTAKYNLQEDGRICIATPHYLQLENITDEFKIKEKHAIRMHKSLTRLIYTLEKDSGGSHHCK</sequence>
<dbReference type="SUPFAM" id="SSF143437">
    <property type="entry name" value="THUMP domain-like"/>
    <property type="match status" value="1"/>
</dbReference>
<dbReference type="GO" id="GO:0005737">
    <property type="term" value="C:cytoplasm"/>
    <property type="evidence" value="ECO:0007669"/>
    <property type="project" value="UniProtKB-SubCell"/>
</dbReference>
<evidence type="ECO:0000256" key="6">
    <source>
        <dbReference type="ARBA" id="ARBA00022679"/>
    </source>
</evidence>
<dbReference type="Gene3D" id="3.30.2130.30">
    <property type="match status" value="1"/>
</dbReference>
<dbReference type="PANTHER" id="PTHR14911:SF21">
    <property type="entry name" value="N2-METHYLGUANOSINE TRNA METHYLTRANSFERASE"/>
    <property type="match status" value="1"/>
</dbReference>
<dbReference type="CDD" id="cd11715">
    <property type="entry name" value="THUMP_AdoMetMT"/>
    <property type="match status" value="1"/>
</dbReference>
<evidence type="ECO:0000256" key="13">
    <source>
        <dbReference type="ARBA" id="ARBA00066936"/>
    </source>
</evidence>
<dbReference type="PROSITE" id="PS00092">
    <property type="entry name" value="N6_MTASE"/>
    <property type="match status" value="1"/>
</dbReference>
<dbReference type="NCBIfam" id="TIGR01177">
    <property type="entry name" value="TIGR01177 family methyltransferase"/>
    <property type="match status" value="1"/>
</dbReference>
<evidence type="ECO:0000256" key="1">
    <source>
        <dbReference type="ARBA" id="ARBA00004496"/>
    </source>
</evidence>
<dbReference type="InterPro" id="IPR029063">
    <property type="entry name" value="SAM-dependent_MTases_sf"/>
</dbReference>
<dbReference type="GO" id="GO:0030488">
    <property type="term" value="P:tRNA methylation"/>
    <property type="evidence" value="ECO:0007669"/>
    <property type="project" value="InterPro"/>
</dbReference>
<dbReference type="Pfam" id="PF02926">
    <property type="entry name" value="THUMP"/>
    <property type="match status" value="1"/>
</dbReference>
<dbReference type="FunFam" id="3.40.50.150:FF:000251">
    <property type="entry name" value="Putative RNA methylase"/>
    <property type="match status" value="1"/>
</dbReference>
<keyword evidence="9 15" id="KW-0694">RNA-binding</keyword>
<protein>
    <recommendedName>
        <fullName evidence="13">tRNA (guanine(10)-N(2))-dimethyltransferase</fullName>
        <ecNumber evidence="13">2.1.1.213</ecNumber>
    </recommendedName>
    <alternativeName>
        <fullName evidence="14">tRNA:G10 dimethyltransferase</fullName>
    </alternativeName>
</protein>
<dbReference type="PRINTS" id="PR00507">
    <property type="entry name" value="N12N6MTFRASE"/>
</dbReference>
<evidence type="ECO:0000313" key="18">
    <source>
        <dbReference type="Proteomes" id="UP000249782"/>
    </source>
</evidence>
<dbReference type="OrthoDB" id="7080at2157"/>
<feature type="domain" description="THUMP" evidence="16">
    <location>
        <begin position="46"/>
        <end position="148"/>
    </location>
</feature>
<keyword evidence="4" id="KW-0820">tRNA-binding</keyword>
<keyword evidence="6 17" id="KW-0808">Transferase</keyword>
<keyword evidence="3" id="KW-0963">Cytoplasm</keyword>